<name>A0A5S6QD52_TRIMR</name>
<dbReference type="WBParaSite" id="TMUE_1000004867.1">
    <property type="protein sequence ID" value="TMUE_1000004867.1"/>
    <property type="gene ID" value="WBGene00292778"/>
</dbReference>
<reference evidence="4" key="1">
    <citation type="submission" date="2019-12" db="UniProtKB">
        <authorList>
            <consortium name="WormBaseParasite"/>
        </authorList>
    </citation>
    <scope>IDENTIFICATION</scope>
</reference>
<keyword evidence="3" id="KW-1185">Reference proteome</keyword>
<dbReference type="AlphaFoldDB" id="A0A5S6QD52"/>
<evidence type="ECO:0000313" key="3">
    <source>
        <dbReference type="Proteomes" id="UP000046395"/>
    </source>
</evidence>
<sequence length="256" mass="28099">MSLSSAKAKRAKTSLSDRSIAGSIFRDNDYESSESSSGWLEKFGQIVKSAQEMASSYALGKGGDDRHQQITTAGGGGGDVRLEGDWSGVTSAARKAREESNQPIRALSSLLSRWQNGGSFVDAWVAEIPKSEIECEIDFLDNLHLSDQSRMDSEVMKTYSEDTDHLEQELWSYKEEHKNWEGELPALRAPHSNGDADKPLNVVTGKGFTEVKRSSDGQASGCTGEVESEWMEELDDTELQKKSNSKVMNSPPLLGK</sequence>
<evidence type="ECO:0000256" key="2">
    <source>
        <dbReference type="SAM" id="MobiDB-lite"/>
    </source>
</evidence>
<dbReference type="Proteomes" id="UP000046395">
    <property type="component" value="Unassembled WGS sequence"/>
</dbReference>
<feature type="coiled-coil region" evidence="1">
    <location>
        <begin position="156"/>
        <end position="183"/>
    </location>
</feature>
<evidence type="ECO:0000313" key="4">
    <source>
        <dbReference type="WBParaSite" id="TMUE_1000004867.1"/>
    </source>
</evidence>
<accession>A0A5S6QD52</accession>
<keyword evidence="1" id="KW-0175">Coiled coil</keyword>
<feature type="region of interest" description="Disordered" evidence="2">
    <location>
        <begin position="207"/>
        <end position="256"/>
    </location>
</feature>
<protein>
    <submittedName>
        <fullName evidence="4">Uncharacterized protein</fullName>
    </submittedName>
</protein>
<proteinExistence type="predicted"/>
<feature type="compositionally biased region" description="Acidic residues" evidence="2">
    <location>
        <begin position="226"/>
        <end position="237"/>
    </location>
</feature>
<feature type="region of interest" description="Disordered" evidence="2">
    <location>
        <begin position="58"/>
        <end position="83"/>
    </location>
</feature>
<evidence type="ECO:0000256" key="1">
    <source>
        <dbReference type="SAM" id="Coils"/>
    </source>
</evidence>
<organism evidence="3 4">
    <name type="scientific">Trichuris muris</name>
    <name type="common">Mouse whipworm</name>
    <dbReference type="NCBI Taxonomy" id="70415"/>
    <lineage>
        <taxon>Eukaryota</taxon>
        <taxon>Metazoa</taxon>
        <taxon>Ecdysozoa</taxon>
        <taxon>Nematoda</taxon>
        <taxon>Enoplea</taxon>
        <taxon>Dorylaimia</taxon>
        <taxon>Trichinellida</taxon>
        <taxon>Trichuridae</taxon>
        <taxon>Trichuris</taxon>
    </lineage>
</organism>